<dbReference type="InterPro" id="IPR050807">
    <property type="entry name" value="TransReg_Diox_bact_type"/>
</dbReference>
<dbReference type="Gene3D" id="1.10.260.40">
    <property type="entry name" value="lambda repressor-like DNA-binding domains"/>
    <property type="match status" value="1"/>
</dbReference>
<organism evidence="3 4">
    <name type="scientific">Kineococcus rhizosphaerae</name>
    <dbReference type="NCBI Taxonomy" id="559628"/>
    <lineage>
        <taxon>Bacteria</taxon>
        <taxon>Bacillati</taxon>
        <taxon>Actinomycetota</taxon>
        <taxon>Actinomycetes</taxon>
        <taxon>Kineosporiales</taxon>
        <taxon>Kineosporiaceae</taxon>
        <taxon>Kineococcus</taxon>
    </lineage>
</organism>
<dbReference type="GO" id="GO:0005829">
    <property type="term" value="C:cytosol"/>
    <property type="evidence" value="ECO:0007669"/>
    <property type="project" value="TreeGrafter"/>
</dbReference>
<dbReference type="AlphaFoldDB" id="A0A2T0R3W6"/>
<accession>A0A2T0R3W6</accession>
<dbReference type="Proteomes" id="UP000238083">
    <property type="component" value="Unassembled WGS sequence"/>
</dbReference>
<feature type="domain" description="HTH cro/C1-type" evidence="2">
    <location>
        <begin position="18"/>
        <end position="72"/>
    </location>
</feature>
<dbReference type="InterPro" id="IPR014710">
    <property type="entry name" value="RmlC-like_jellyroll"/>
</dbReference>
<dbReference type="GO" id="GO:0003677">
    <property type="term" value="F:DNA binding"/>
    <property type="evidence" value="ECO:0007669"/>
    <property type="project" value="UniProtKB-KW"/>
</dbReference>
<dbReference type="CDD" id="cd02209">
    <property type="entry name" value="cupin_XRE_C"/>
    <property type="match status" value="1"/>
</dbReference>
<keyword evidence="1" id="KW-0238">DNA-binding</keyword>
<dbReference type="SUPFAM" id="SSF47413">
    <property type="entry name" value="lambda repressor-like DNA-binding domains"/>
    <property type="match status" value="1"/>
</dbReference>
<dbReference type="Pfam" id="PF01381">
    <property type="entry name" value="HTH_3"/>
    <property type="match status" value="1"/>
</dbReference>
<dbReference type="PROSITE" id="PS50943">
    <property type="entry name" value="HTH_CROC1"/>
    <property type="match status" value="1"/>
</dbReference>
<name>A0A2T0R3W6_9ACTN</name>
<gene>
    <name evidence="3" type="ORF">CLV37_106242</name>
</gene>
<dbReference type="InterPro" id="IPR001387">
    <property type="entry name" value="Cro/C1-type_HTH"/>
</dbReference>
<dbReference type="Gene3D" id="2.60.120.10">
    <property type="entry name" value="Jelly Rolls"/>
    <property type="match status" value="1"/>
</dbReference>
<proteinExistence type="predicted"/>
<dbReference type="SMART" id="SM00530">
    <property type="entry name" value="HTH_XRE"/>
    <property type="match status" value="1"/>
</dbReference>
<dbReference type="SUPFAM" id="SSF51182">
    <property type="entry name" value="RmlC-like cupins"/>
    <property type="match status" value="1"/>
</dbReference>
<evidence type="ECO:0000259" key="2">
    <source>
        <dbReference type="PROSITE" id="PS50943"/>
    </source>
</evidence>
<reference evidence="3 4" key="1">
    <citation type="submission" date="2018-03" db="EMBL/GenBank/DDBJ databases">
        <title>Genomic Encyclopedia of Archaeal and Bacterial Type Strains, Phase II (KMG-II): from individual species to whole genera.</title>
        <authorList>
            <person name="Goeker M."/>
        </authorList>
    </citation>
    <scope>NUCLEOTIDE SEQUENCE [LARGE SCALE GENOMIC DNA]</scope>
    <source>
        <strain evidence="3 4">DSM 19711</strain>
    </source>
</reference>
<dbReference type="PANTHER" id="PTHR46797:SF1">
    <property type="entry name" value="METHYLPHOSPHONATE SYNTHASE"/>
    <property type="match status" value="1"/>
</dbReference>
<evidence type="ECO:0000313" key="4">
    <source>
        <dbReference type="Proteomes" id="UP000238083"/>
    </source>
</evidence>
<dbReference type="InterPro" id="IPR013096">
    <property type="entry name" value="Cupin_2"/>
</dbReference>
<dbReference type="InterPro" id="IPR010982">
    <property type="entry name" value="Lambda_DNA-bd_dom_sf"/>
</dbReference>
<dbReference type="RefSeq" id="WP_146149403.1">
    <property type="nucleotide sequence ID" value="NZ_PVZF01000006.1"/>
</dbReference>
<protein>
    <submittedName>
        <fullName evidence="3">XRE family transcriptional regulator</fullName>
    </submittedName>
</protein>
<dbReference type="OrthoDB" id="5584941at2"/>
<dbReference type="GO" id="GO:0003700">
    <property type="term" value="F:DNA-binding transcription factor activity"/>
    <property type="evidence" value="ECO:0007669"/>
    <property type="project" value="TreeGrafter"/>
</dbReference>
<dbReference type="Pfam" id="PF07883">
    <property type="entry name" value="Cupin_2"/>
    <property type="match status" value="1"/>
</dbReference>
<dbReference type="CDD" id="cd00093">
    <property type="entry name" value="HTH_XRE"/>
    <property type="match status" value="1"/>
</dbReference>
<dbReference type="EMBL" id="PVZF01000006">
    <property type="protein sequence ID" value="PRY14683.1"/>
    <property type="molecule type" value="Genomic_DNA"/>
</dbReference>
<dbReference type="PANTHER" id="PTHR46797">
    <property type="entry name" value="HTH-TYPE TRANSCRIPTIONAL REGULATOR"/>
    <property type="match status" value="1"/>
</dbReference>
<evidence type="ECO:0000313" key="3">
    <source>
        <dbReference type="EMBL" id="PRY14683.1"/>
    </source>
</evidence>
<comment type="caution">
    <text evidence="3">The sequence shown here is derived from an EMBL/GenBank/DDBJ whole genome shotgun (WGS) entry which is preliminary data.</text>
</comment>
<dbReference type="InterPro" id="IPR011051">
    <property type="entry name" value="RmlC_Cupin_sf"/>
</dbReference>
<keyword evidence="4" id="KW-1185">Reference proteome</keyword>
<evidence type="ECO:0000256" key="1">
    <source>
        <dbReference type="ARBA" id="ARBA00023125"/>
    </source>
</evidence>
<sequence>MGTADPRDPPSHQVGARVRAHRAARGWSMRELARRAGVSQPFITKLERGDQLPSIPTLYALATALDVPPSALLPTTHRGAGATPGVSMPSPPTGPATRLLAGGPDRSLHVYELTLPPAGGDEHWFTHPGEEVAVVLEGTVHCERRRGTGRVRDAAAAGPGDCLEIDPALPHRWRNRGEVPARLLLVCDDRTPAHSATT</sequence>